<evidence type="ECO:0000313" key="2">
    <source>
        <dbReference type="EMBL" id="MEN2788339.1"/>
    </source>
</evidence>
<feature type="region of interest" description="Disordered" evidence="1">
    <location>
        <begin position="123"/>
        <end position="145"/>
    </location>
</feature>
<evidence type="ECO:0000313" key="3">
    <source>
        <dbReference type="Proteomes" id="UP001419910"/>
    </source>
</evidence>
<name>A0ABU9XXQ8_9SPHN</name>
<dbReference type="InterPro" id="IPR009057">
    <property type="entry name" value="Homeodomain-like_sf"/>
</dbReference>
<organism evidence="2 3">
    <name type="scientific">Sphingomonas oligophenolica</name>
    <dbReference type="NCBI Taxonomy" id="301154"/>
    <lineage>
        <taxon>Bacteria</taxon>
        <taxon>Pseudomonadati</taxon>
        <taxon>Pseudomonadota</taxon>
        <taxon>Alphaproteobacteria</taxon>
        <taxon>Sphingomonadales</taxon>
        <taxon>Sphingomonadaceae</taxon>
        <taxon>Sphingomonas</taxon>
    </lineage>
</organism>
<evidence type="ECO:0000256" key="1">
    <source>
        <dbReference type="SAM" id="MobiDB-lite"/>
    </source>
</evidence>
<dbReference type="Proteomes" id="UP001419910">
    <property type="component" value="Unassembled WGS sequence"/>
</dbReference>
<dbReference type="EMBL" id="JBDIME010000001">
    <property type="protein sequence ID" value="MEN2788339.1"/>
    <property type="molecule type" value="Genomic_DNA"/>
</dbReference>
<gene>
    <name evidence="2" type="ORF">ABC974_01770</name>
</gene>
<comment type="caution">
    <text evidence="2">The sequence shown here is derived from an EMBL/GenBank/DDBJ whole genome shotgun (WGS) entry which is preliminary data.</text>
</comment>
<proteinExistence type="predicted"/>
<protein>
    <recommendedName>
        <fullName evidence="4">Helix-turn-helix domain-containing protein</fullName>
    </recommendedName>
</protein>
<sequence>MRTGRPSRYKPAFVEQARLLGRLGADTADLAGFFSVSLATLYRWQARYPDFGLAFAMGRAQGEGLEKPGMFRRATGYAFSARREYRTRAGEPIAADFTVRVPADPKVALRWLRNRRPETWCGEARPAAIKRAPRPPRPPRGPAPE</sequence>
<reference evidence="2 3" key="1">
    <citation type="submission" date="2024-05" db="EMBL/GenBank/DDBJ databases">
        <authorList>
            <person name="Liu Q."/>
            <person name="Xin Y.-H."/>
        </authorList>
    </citation>
    <scope>NUCLEOTIDE SEQUENCE [LARGE SCALE GENOMIC DNA]</scope>
    <source>
        <strain evidence="2 3">CGMCC 1.10181</strain>
    </source>
</reference>
<keyword evidence="3" id="KW-1185">Reference proteome</keyword>
<accession>A0ABU9XXQ8</accession>
<evidence type="ECO:0008006" key="4">
    <source>
        <dbReference type="Google" id="ProtNLM"/>
    </source>
</evidence>
<feature type="compositionally biased region" description="Pro residues" evidence="1">
    <location>
        <begin position="135"/>
        <end position="145"/>
    </location>
</feature>
<dbReference type="SUPFAM" id="SSF46689">
    <property type="entry name" value="Homeodomain-like"/>
    <property type="match status" value="1"/>
</dbReference>
<dbReference type="RefSeq" id="WP_343887960.1">
    <property type="nucleotide sequence ID" value="NZ_BAAAEH010000005.1"/>
</dbReference>
<dbReference type="Gene3D" id="1.10.10.60">
    <property type="entry name" value="Homeodomain-like"/>
    <property type="match status" value="1"/>
</dbReference>